<keyword evidence="1" id="KW-0813">Transport</keyword>
<dbReference type="InterPro" id="IPR027417">
    <property type="entry name" value="P-loop_NTPase"/>
</dbReference>
<dbReference type="GO" id="GO:0005524">
    <property type="term" value="F:ATP binding"/>
    <property type="evidence" value="ECO:0007669"/>
    <property type="project" value="UniProtKB-KW"/>
</dbReference>
<dbReference type="SUPFAM" id="SSF52540">
    <property type="entry name" value="P-loop containing nucleoside triphosphate hydrolases"/>
    <property type="match status" value="1"/>
</dbReference>
<dbReference type="AlphaFoldDB" id="A0A075LHV5"/>
<proteinExistence type="predicted"/>
<dbReference type="PANTHER" id="PTHR42939:SF1">
    <property type="entry name" value="ABC TRANSPORTER ATP-BINDING PROTEIN ALBC-RELATED"/>
    <property type="match status" value="1"/>
</dbReference>
<dbReference type="InterPro" id="IPR051782">
    <property type="entry name" value="ABC_Transporter_VariousFunc"/>
</dbReference>
<reference evidence="5 6" key="1">
    <citation type="submission" date="2014-07" db="EMBL/GenBank/DDBJ databases">
        <title>Complete genome sequence of a moderately halophilic bacterium Terribacillus aidingensis MP602, isolated from Cryptomeria fortunei in Tianmu mountain in China.</title>
        <authorList>
            <person name="Wang Y."/>
            <person name="Lu P."/>
            <person name="Zhang L."/>
        </authorList>
    </citation>
    <scope>NUCLEOTIDE SEQUENCE [LARGE SCALE GENOMIC DNA]</scope>
    <source>
        <strain evidence="5 6">MP602</strain>
    </source>
</reference>
<evidence type="ECO:0000313" key="6">
    <source>
        <dbReference type="Proteomes" id="UP000027980"/>
    </source>
</evidence>
<gene>
    <name evidence="5" type="ORF">GZ22_04710</name>
</gene>
<evidence type="ECO:0000313" key="5">
    <source>
        <dbReference type="EMBL" id="AIF65999.1"/>
    </source>
</evidence>
<dbReference type="KEGG" id="tap:GZ22_04710"/>
<dbReference type="SMART" id="SM00382">
    <property type="entry name" value="AAA"/>
    <property type="match status" value="1"/>
</dbReference>
<evidence type="ECO:0000256" key="2">
    <source>
        <dbReference type="ARBA" id="ARBA00022741"/>
    </source>
</evidence>
<dbReference type="CDD" id="cd03230">
    <property type="entry name" value="ABC_DR_subfamily_A"/>
    <property type="match status" value="1"/>
</dbReference>
<dbReference type="InterPro" id="IPR003439">
    <property type="entry name" value="ABC_transporter-like_ATP-bd"/>
</dbReference>
<dbReference type="GO" id="GO:0016887">
    <property type="term" value="F:ATP hydrolysis activity"/>
    <property type="evidence" value="ECO:0007669"/>
    <property type="project" value="InterPro"/>
</dbReference>
<accession>A0A075LHV5</accession>
<evidence type="ECO:0000256" key="1">
    <source>
        <dbReference type="ARBA" id="ARBA00022448"/>
    </source>
</evidence>
<dbReference type="Gene3D" id="3.40.50.300">
    <property type="entry name" value="P-loop containing nucleotide triphosphate hydrolases"/>
    <property type="match status" value="1"/>
</dbReference>
<feature type="domain" description="ABC transporter" evidence="4">
    <location>
        <begin position="2"/>
        <end position="232"/>
    </location>
</feature>
<dbReference type="GeneID" id="34221692"/>
<dbReference type="HOGENOM" id="CLU_000604_1_2_9"/>
<evidence type="ECO:0000259" key="4">
    <source>
        <dbReference type="PROSITE" id="PS50893"/>
    </source>
</evidence>
<keyword evidence="2" id="KW-0547">Nucleotide-binding</keyword>
<dbReference type="PROSITE" id="PS50893">
    <property type="entry name" value="ABC_TRANSPORTER_2"/>
    <property type="match status" value="1"/>
</dbReference>
<name>A0A075LHV5_9BACI</name>
<evidence type="ECO:0000256" key="3">
    <source>
        <dbReference type="ARBA" id="ARBA00022840"/>
    </source>
</evidence>
<dbReference type="Pfam" id="PF00005">
    <property type="entry name" value="ABC_tran"/>
    <property type="match status" value="1"/>
</dbReference>
<dbReference type="RefSeq" id="WP_038559173.1">
    <property type="nucleotide sequence ID" value="NZ_CP008876.1"/>
</dbReference>
<sequence length="240" mass="26913">MIQIDHVHKQYGNKKAVSDVSLTVPTGKIFGFLGPNGAGKSTTIKMVTGILPVDSGTITINGKDITSDTIAAKQEFGYVPDSPDLFLRLKGLDYLHFLSDIYGIAFDVREARIEEYSKMFSIYEALGDQIKTYSHGMRQKLFITGMLVQQPSVWILDEPMTGLDPKSSYQLKELMRNHAANGNTVFFSSHVLEVVEQLCDEVAIIRKGELLFQGTLPEMRERFQSDDSLEHIFLELTQDA</sequence>
<dbReference type="Proteomes" id="UP000027980">
    <property type="component" value="Chromosome"/>
</dbReference>
<dbReference type="EMBL" id="CP008876">
    <property type="protein sequence ID" value="AIF65999.1"/>
    <property type="molecule type" value="Genomic_DNA"/>
</dbReference>
<dbReference type="InterPro" id="IPR003593">
    <property type="entry name" value="AAA+_ATPase"/>
</dbReference>
<dbReference type="OrthoDB" id="9804819at2"/>
<dbReference type="PANTHER" id="PTHR42939">
    <property type="entry name" value="ABC TRANSPORTER ATP-BINDING PROTEIN ALBC-RELATED"/>
    <property type="match status" value="1"/>
</dbReference>
<protein>
    <recommendedName>
        <fullName evidence="4">ABC transporter domain-containing protein</fullName>
    </recommendedName>
</protein>
<organism evidence="5 6">
    <name type="scientific">Terribacillus saccharophilus</name>
    <dbReference type="NCBI Taxonomy" id="361277"/>
    <lineage>
        <taxon>Bacteria</taxon>
        <taxon>Bacillati</taxon>
        <taxon>Bacillota</taxon>
        <taxon>Bacilli</taxon>
        <taxon>Bacillales</taxon>
        <taxon>Bacillaceae</taxon>
        <taxon>Terribacillus</taxon>
    </lineage>
</organism>
<keyword evidence="3" id="KW-0067">ATP-binding</keyword>